<dbReference type="GO" id="GO:0003676">
    <property type="term" value="F:nucleic acid binding"/>
    <property type="evidence" value="ECO:0007669"/>
    <property type="project" value="InterPro"/>
</dbReference>
<protein>
    <submittedName>
        <fullName evidence="2">5-methylcytosine-specific restriction endonuclease McrA</fullName>
    </submittedName>
</protein>
<reference evidence="3" key="1">
    <citation type="submission" date="2016-10" db="EMBL/GenBank/DDBJ databases">
        <authorList>
            <person name="Varghese N."/>
            <person name="Submissions S."/>
        </authorList>
    </citation>
    <scope>NUCLEOTIDE SEQUENCE [LARGE SCALE GENOMIC DNA]</scope>
    <source>
        <strain evidence="3">DSM 23445</strain>
    </source>
</reference>
<keyword evidence="2" id="KW-0255">Endonuclease</keyword>
<dbReference type="Gene3D" id="1.10.30.50">
    <property type="match status" value="1"/>
</dbReference>
<dbReference type="PANTHER" id="PTHR33877:SF2">
    <property type="entry name" value="OS07G0170200 PROTEIN"/>
    <property type="match status" value="1"/>
</dbReference>
<dbReference type="CDD" id="cd00085">
    <property type="entry name" value="HNHc"/>
    <property type="match status" value="1"/>
</dbReference>
<dbReference type="AlphaFoldDB" id="A0A1I7E2P9"/>
<keyword evidence="2" id="KW-0540">Nuclease</keyword>
<dbReference type="EMBL" id="FPBF01000009">
    <property type="protein sequence ID" value="SFU18197.1"/>
    <property type="molecule type" value="Genomic_DNA"/>
</dbReference>
<dbReference type="Pfam" id="PF01844">
    <property type="entry name" value="HNH"/>
    <property type="match status" value="1"/>
</dbReference>
<organism evidence="2 3">
    <name type="scientific">Algoriphagus locisalis</name>
    <dbReference type="NCBI Taxonomy" id="305507"/>
    <lineage>
        <taxon>Bacteria</taxon>
        <taxon>Pseudomonadati</taxon>
        <taxon>Bacteroidota</taxon>
        <taxon>Cytophagia</taxon>
        <taxon>Cytophagales</taxon>
        <taxon>Cyclobacteriaceae</taxon>
        <taxon>Algoriphagus</taxon>
    </lineage>
</organism>
<dbReference type="STRING" id="305507.SAMN04489724_4782"/>
<name>A0A1I7E2P9_9BACT</name>
<keyword evidence="3" id="KW-1185">Reference proteome</keyword>
<dbReference type="SMART" id="SM00507">
    <property type="entry name" value="HNHc"/>
    <property type="match status" value="1"/>
</dbReference>
<dbReference type="OrthoDB" id="9802901at2"/>
<dbReference type="Proteomes" id="UP000199673">
    <property type="component" value="Unassembled WGS sequence"/>
</dbReference>
<proteinExistence type="predicted"/>
<dbReference type="GO" id="GO:0008270">
    <property type="term" value="F:zinc ion binding"/>
    <property type="evidence" value="ECO:0007669"/>
    <property type="project" value="InterPro"/>
</dbReference>
<dbReference type="GO" id="GO:0004519">
    <property type="term" value="F:endonuclease activity"/>
    <property type="evidence" value="ECO:0007669"/>
    <property type="project" value="UniProtKB-KW"/>
</dbReference>
<evidence type="ECO:0000259" key="1">
    <source>
        <dbReference type="SMART" id="SM00507"/>
    </source>
</evidence>
<dbReference type="InterPro" id="IPR002711">
    <property type="entry name" value="HNH"/>
</dbReference>
<sequence length="174" mass="19880">MEKRVLVLNLDHSPVAVVSPQKAIVLLLLEKANCLSVYDLLQIRTVSRSFAYPAVICLNHYKNIPYRGVLLNRVNLFRRDRGECQYCGSKKQLTIDHVVPRSKGGKSNWTNLTTACHRCNVLKGDKTPEQVGLTMQTKPFKPSLAYFLSEYAERQAEEWLPFLNGKVENLKFEV</sequence>
<accession>A0A1I7E2P9</accession>
<keyword evidence="2" id="KW-0378">Hydrolase</keyword>
<gene>
    <name evidence="2" type="ORF">SAMN04489724_4782</name>
</gene>
<feature type="domain" description="HNH nuclease" evidence="1">
    <location>
        <begin position="71"/>
        <end position="121"/>
    </location>
</feature>
<evidence type="ECO:0000313" key="2">
    <source>
        <dbReference type="EMBL" id="SFU18197.1"/>
    </source>
</evidence>
<dbReference type="InterPro" id="IPR052892">
    <property type="entry name" value="NA-targeting_endonuclease"/>
</dbReference>
<dbReference type="InterPro" id="IPR003615">
    <property type="entry name" value="HNH_nuc"/>
</dbReference>
<evidence type="ECO:0000313" key="3">
    <source>
        <dbReference type="Proteomes" id="UP000199673"/>
    </source>
</evidence>
<dbReference type="PANTHER" id="PTHR33877">
    <property type="entry name" value="SLL1193 PROTEIN"/>
    <property type="match status" value="1"/>
</dbReference>
<dbReference type="RefSeq" id="WP_091697928.1">
    <property type="nucleotide sequence ID" value="NZ_FPBF01000009.1"/>
</dbReference>